<dbReference type="EMBL" id="CAICTM010002010">
    <property type="protein sequence ID" value="CAB9527523.1"/>
    <property type="molecule type" value="Genomic_DNA"/>
</dbReference>
<feature type="compositionally biased region" description="Low complexity" evidence="1">
    <location>
        <begin position="39"/>
        <end position="52"/>
    </location>
</feature>
<gene>
    <name evidence="3" type="ORF">SEMRO_2012_G310900.1</name>
</gene>
<comment type="caution">
    <text evidence="3">The sequence shown here is derived from an EMBL/GenBank/DDBJ whole genome shotgun (WGS) entry which is preliminary data.</text>
</comment>
<dbReference type="InterPro" id="IPR046347">
    <property type="entry name" value="bZIP_sf"/>
</dbReference>
<evidence type="ECO:0000313" key="3">
    <source>
        <dbReference type="EMBL" id="CAB9527523.1"/>
    </source>
</evidence>
<dbReference type="Proteomes" id="UP001153069">
    <property type="component" value="Unassembled WGS sequence"/>
</dbReference>
<protein>
    <recommendedName>
        <fullName evidence="2">BZIP domain-containing protein</fullName>
    </recommendedName>
</protein>
<accession>A0A9N8EVN2</accession>
<feature type="region of interest" description="Disordered" evidence="1">
    <location>
        <begin position="114"/>
        <end position="136"/>
    </location>
</feature>
<feature type="domain" description="BZIP" evidence="2">
    <location>
        <begin position="115"/>
        <end position="164"/>
    </location>
</feature>
<dbReference type="SMART" id="SM00338">
    <property type="entry name" value="BRLZ"/>
    <property type="match status" value="1"/>
</dbReference>
<proteinExistence type="predicted"/>
<reference evidence="3" key="1">
    <citation type="submission" date="2020-06" db="EMBL/GenBank/DDBJ databases">
        <authorList>
            <consortium name="Plant Systems Biology data submission"/>
        </authorList>
    </citation>
    <scope>NUCLEOTIDE SEQUENCE</scope>
    <source>
        <strain evidence="3">D6</strain>
    </source>
</reference>
<dbReference type="InterPro" id="IPR004827">
    <property type="entry name" value="bZIP"/>
</dbReference>
<dbReference type="SUPFAM" id="SSF57959">
    <property type="entry name" value="Leucine zipper domain"/>
    <property type="match status" value="1"/>
</dbReference>
<feature type="region of interest" description="Disordered" evidence="1">
    <location>
        <begin position="250"/>
        <end position="273"/>
    </location>
</feature>
<dbReference type="PROSITE" id="PS00036">
    <property type="entry name" value="BZIP_BASIC"/>
    <property type="match status" value="1"/>
</dbReference>
<organism evidence="3 4">
    <name type="scientific">Seminavis robusta</name>
    <dbReference type="NCBI Taxonomy" id="568900"/>
    <lineage>
        <taxon>Eukaryota</taxon>
        <taxon>Sar</taxon>
        <taxon>Stramenopiles</taxon>
        <taxon>Ochrophyta</taxon>
        <taxon>Bacillariophyta</taxon>
        <taxon>Bacillariophyceae</taxon>
        <taxon>Bacillariophycidae</taxon>
        <taxon>Naviculales</taxon>
        <taxon>Naviculaceae</taxon>
        <taxon>Seminavis</taxon>
    </lineage>
</organism>
<feature type="region of interest" description="Disordered" evidence="1">
    <location>
        <begin position="88"/>
        <end position="107"/>
    </location>
</feature>
<evidence type="ECO:0000256" key="1">
    <source>
        <dbReference type="SAM" id="MobiDB-lite"/>
    </source>
</evidence>
<dbReference type="Gene3D" id="1.20.5.170">
    <property type="match status" value="1"/>
</dbReference>
<name>A0A9N8EVN2_9STRA</name>
<dbReference type="CDD" id="cd14686">
    <property type="entry name" value="bZIP"/>
    <property type="match status" value="1"/>
</dbReference>
<feature type="compositionally biased region" description="Basic and acidic residues" evidence="1">
    <location>
        <begin position="98"/>
        <end position="107"/>
    </location>
</feature>
<dbReference type="Pfam" id="PF00170">
    <property type="entry name" value="bZIP_1"/>
    <property type="match status" value="1"/>
</dbReference>
<dbReference type="AlphaFoldDB" id="A0A9N8EVN2"/>
<sequence length="273" mass="29812">MAATVASISLPIPQPPVLVDTPAEARKRRREILASQRNSSATPDVSSSADVVVTDDGESATKKQKVSALPVVVSPSTPAKKAIVANLANNGKAKKPQMKYDPDVPMTKEEAAVWRREQRRKRNRESAAASRQRQRDRIVELEAEVEEWKIKFEEAMNRIQQLEEIGTSGSTLVVQEVSPEGKNDDALIDEDTSEAIDIHSPEALVEEVFKETTILISPSHSPRSVSPNTTSSLDFSQVQAVKIVSNVGAASKEVVPEEQVEESQPSNMISRPA</sequence>
<feature type="region of interest" description="Disordered" evidence="1">
    <location>
        <begin position="1"/>
        <end position="69"/>
    </location>
</feature>
<evidence type="ECO:0000259" key="2">
    <source>
        <dbReference type="PROSITE" id="PS50217"/>
    </source>
</evidence>
<dbReference type="GO" id="GO:0003700">
    <property type="term" value="F:DNA-binding transcription factor activity"/>
    <property type="evidence" value="ECO:0007669"/>
    <property type="project" value="InterPro"/>
</dbReference>
<dbReference type="OrthoDB" id="49500at2759"/>
<dbReference type="PROSITE" id="PS50217">
    <property type="entry name" value="BZIP"/>
    <property type="match status" value="1"/>
</dbReference>
<evidence type="ECO:0000313" key="4">
    <source>
        <dbReference type="Proteomes" id="UP001153069"/>
    </source>
</evidence>
<keyword evidence="4" id="KW-1185">Reference proteome</keyword>